<name>A0ABN1E8U9_9PROT</name>
<evidence type="ECO:0000313" key="1">
    <source>
        <dbReference type="EMBL" id="GAA0561563.1"/>
    </source>
</evidence>
<dbReference type="EMBL" id="BAAADD010000002">
    <property type="protein sequence ID" value="GAA0561563.1"/>
    <property type="molecule type" value="Genomic_DNA"/>
</dbReference>
<comment type="caution">
    <text evidence="1">The sequence shown here is derived from an EMBL/GenBank/DDBJ whole genome shotgun (WGS) entry which is preliminary data.</text>
</comment>
<evidence type="ECO:0000313" key="2">
    <source>
        <dbReference type="Proteomes" id="UP001499951"/>
    </source>
</evidence>
<proteinExistence type="predicted"/>
<protein>
    <submittedName>
        <fullName evidence="1">Uncharacterized protein</fullName>
    </submittedName>
</protein>
<keyword evidence="2" id="KW-1185">Reference proteome</keyword>
<accession>A0ABN1E8U9</accession>
<organism evidence="1 2">
    <name type="scientific">Rhizomicrobium electricum</name>
    <dbReference type="NCBI Taxonomy" id="480070"/>
    <lineage>
        <taxon>Bacteria</taxon>
        <taxon>Pseudomonadati</taxon>
        <taxon>Pseudomonadota</taxon>
        <taxon>Alphaproteobacteria</taxon>
        <taxon>Micropepsales</taxon>
        <taxon>Micropepsaceae</taxon>
        <taxon>Rhizomicrobium</taxon>
    </lineage>
</organism>
<dbReference type="Proteomes" id="UP001499951">
    <property type="component" value="Unassembled WGS sequence"/>
</dbReference>
<gene>
    <name evidence="1" type="ORF">GCM10008942_07490</name>
</gene>
<sequence>MQELLRVPADYNVFSASMFPVPAEIRAKSARISYIFRCVGRGLGLAAQIDDSTPVLRFPHARTSRNERVLEASAA</sequence>
<reference evidence="1 2" key="1">
    <citation type="journal article" date="2019" name="Int. J. Syst. Evol. Microbiol.">
        <title>The Global Catalogue of Microorganisms (GCM) 10K type strain sequencing project: providing services to taxonomists for standard genome sequencing and annotation.</title>
        <authorList>
            <consortium name="The Broad Institute Genomics Platform"/>
            <consortium name="The Broad Institute Genome Sequencing Center for Infectious Disease"/>
            <person name="Wu L."/>
            <person name="Ma J."/>
        </authorList>
    </citation>
    <scope>NUCLEOTIDE SEQUENCE [LARGE SCALE GENOMIC DNA]</scope>
    <source>
        <strain evidence="1 2">JCM 15089</strain>
    </source>
</reference>